<keyword evidence="3" id="KW-1185">Reference proteome</keyword>
<dbReference type="AlphaFoldDB" id="A0AAN6RPX6"/>
<evidence type="ECO:0000256" key="1">
    <source>
        <dbReference type="SAM" id="MobiDB-lite"/>
    </source>
</evidence>
<feature type="region of interest" description="Disordered" evidence="1">
    <location>
        <begin position="34"/>
        <end position="112"/>
    </location>
</feature>
<sequence>MLLASGYPWTGYLRCWAAGHRFVPILRSPAVVADERVEGSRPNRPRSSSRAPGTTYHYHAVSPAQPTTAPSEADSTISVSSSSSNQGSSSSPPKSPSTVSAAPRPDQNDLTRLKLERARQSLRAARRSHAEEEAARLHRQREVAFCSSTTAITTTSSKDRCRQLKRKRQPPRGAWTREQFVDDAAGRLTVHRRDGQRQRRRRRGEGSKAAGGGRLPVCSWAKVAVPAGSVVIAREAGVGGGRVVRPAVVLTDVEGGEWLLEDRVRYGDEGGPGEVREGKGVEMGGGCEKVGQVEERRKSEKAEQATMSGEPGKTAVWGKARKRANTL</sequence>
<dbReference type="EMBL" id="MU855835">
    <property type="protein sequence ID" value="KAK3899087.1"/>
    <property type="molecule type" value="Genomic_DNA"/>
</dbReference>
<feature type="compositionally biased region" description="Basic and acidic residues" evidence="1">
    <location>
        <begin position="269"/>
        <end position="280"/>
    </location>
</feature>
<protein>
    <submittedName>
        <fullName evidence="2">Uncharacterized protein</fullName>
    </submittedName>
</protein>
<organism evidence="2 3">
    <name type="scientific">Staphylotrichum tortipilum</name>
    <dbReference type="NCBI Taxonomy" id="2831512"/>
    <lineage>
        <taxon>Eukaryota</taxon>
        <taxon>Fungi</taxon>
        <taxon>Dikarya</taxon>
        <taxon>Ascomycota</taxon>
        <taxon>Pezizomycotina</taxon>
        <taxon>Sordariomycetes</taxon>
        <taxon>Sordariomycetidae</taxon>
        <taxon>Sordariales</taxon>
        <taxon>Chaetomiaceae</taxon>
        <taxon>Staphylotrichum</taxon>
    </lineage>
</organism>
<dbReference type="Proteomes" id="UP001303889">
    <property type="component" value="Unassembled WGS sequence"/>
</dbReference>
<evidence type="ECO:0000313" key="2">
    <source>
        <dbReference type="EMBL" id="KAK3899087.1"/>
    </source>
</evidence>
<reference evidence="2" key="2">
    <citation type="submission" date="2023-05" db="EMBL/GenBank/DDBJ databases">
        <authorList>
            <consortium name="Lawrence Berkeley National Laboratory"/>
            <person name="Steindorff A."/>
            <person name="Hensen N."/>
            <person name="Bonometti L."/>
            <person name="Westerberg I."/>
            <person name="Brannstrom I.O."/>
            <person name="Guillou S."/>
            <person name="Cros-Aarteil S."/>
            <person name="Calhoun S."/>
            <person name="Haridas S."/>
            <person name="Kuo A."/>
            <person name="Mondo S."/>
            <person name="Pangilinan J."/>
            <person name="Riley R."/>
            <person name="Labutti K."/>
            <person name="Andreopoulos B."/>
            <person name="Lipzen A."/>
            <person name="Chen C."/>
            <person name="Yanf M."/>
            <person name="Daum C."/>
            <person name="Ng V."/>
            <person name="Clum A."/>
            <person name="Ohm R."/>
            <person name="Martin F."/>
            <person name="Silar P."/>
            <person name="Natvig D."/>
            <person name="Lalanne C."/>
            <person name="Gautier V."/>
            <person name="Ament-Velasquez S.L."/>
            <person name="Kruys A."/>
            <person name="Hutchinson M.I."/>
            <person name="Powell A.J."/>
            <person name="Barry K."/>
            <person name="Miller A.N."/>
            <person name="Grigoriev I.V."/>
            <person name="Debuchy R."/>
            <person name="Gladieux P."/>
            <person name="Thoren M.H."/>
            <person name="Johannesson H."/>
        </authorList>
    </citation>
    <scope>NUCLEOTIDE SEQUENCE</scope>
    <source>
        <strain evidence="2">CBS 103.79</strain>
    </source>
</reference>
<feature type="region of interest" description="Disordered" evidence="1">
    <location>
        <begin position="155"/>
        <end position="213"/>
    </location>
</feature>
<name>A0AAN6RPX6_9PEZI</name>
<proteinExistence type="predicted"/>
<feature type="compositionally biased region" description="Low complexity" evidence="1">
    <location>
        <begin position="71"/>
        <end position="92"/>
    </location>
</feature>
<feature type="region of interest" description="Disordered" evidence="1">
    <location>
        <begin position="269"/>
        <end position="327"/>
    </location>
</feature>
<evidence type="ECO:0000313" key="3">
    <source>
        <dbReference type="Proteomes" id="UP001303889"/>
    </source>
</evidence>
<gene>
    <name evidence="2" type="ORF">C8A05DRAFT_37313</name>
</gene>
<feature type="compositionally biased region" description="Basic and acidic residues" evidence="1">
    <location>
        <begin position="291"/>
        <end position="303"/>
    </location>
</feature>
<reference evidence="2" key="1">
    <citation type="journal article" date="2023" name="Mol. Phylogenet. Evol.">
        <title>Genome-scale phylogeny and comparative genomics of the fungal order Sordariales.</title>
        <authorList>
            <person name="Hensen N."/>
            <person name="Bonometti L."/>
            <person name="Westerberg I."/>
            <person name="Brannstrom I.O."/>
            <person name="Guillou S."/>
            <person name="Cros-Aarteil S."/>
            <person name="Calhoun S."/>
            <person name="Haridas S."/>
            <person name="Kuo A."/>
            <person name="Mondo S."/>
            <person name="Pangilinan J."/>
            <person name="Riley R."/>
            <person name="LaButti K."/>
            <person name="Andreopoulos B."/>
            <person name="Lipzen A."/>
            <person name="Chen C."/>
            <person name="Yan M."/>
            <person name="Daum C."/>
            <person name="Ng V."/>
            <person name="Clum A."/>
            <person name="Steindorff A."/>
            <person name="Ohm R.A."/>
            <person name="Martin F."/>
            <person name="Silar P."/>
            <person name="Natvig D.O."/>
            <person name="Lalanne C."/>
            <person name="Gautier V."/>
            <person name="Ament-Velasquez S.L."/>
            <person name="Kruys A."/>
            <person name="Hutchinson M.I."/>
            <person name="Powell A.J."/>
            <person name="Barry K."/>
            <person name="Miller A.N."/>
            <person name="Grigoriev I.V."/>
            <person name="Debuchy R."/>
            <person name="Gladieux P."/>
            <person name="Hiltunen Thoren M."/>
            <person name="Johannesson H."/>
        </authorList>
    </citation>
    <scope>NUCLEOTIDE SEQUENCE</scope>
    <source>
        <strain evidence="2">CBS 103.79</strain>
    </source>
</reference>
<accession>A0AAN6RPX6</accession>
<comment type="caution">
    <text evidence="2">The sequence shown here is derived from an EMBL/GenBank/DDBJ whole genome shotgun (WGS) entry which is preliminary data.</text>
</comment>